<reference evidence="1" key="4">
    <citation type="submission" date="2025-09" db="UniProtKB">
        <authorList>
            <consortium name="Ensembl"/>
        </authorList>
    </citation>
    <scope>IDENTIFICATION</scope>
    <source>
        <strain evidence="1">17573</strain>
    </source>
</reference>
<evidence type="ECO:0000313" key="1">
    <source>
        <dbReference type="Ensembl" id="ENSMMUP00000064045.1"/>
    </source>
</evidence>
<name>A0A5F7ZEK5_MACMU</name>
<reference evidence="2" key="1">
    <citation type="journal article" date="2007" name="Science">
        <title>Evolutionary and biomedical insights from the rhesus macaque genome.</title>
        <authorList>
            <person name="Gibbs R.A."/>
            <person name="Rogers J."/>
            <person name="Katze M.G."/>
            <person name="Bumgarner R."/>
            <person name="Weinstock G.M."/>
            <person name="Mardis E.R."/>
            <person name="Remington K.A."/>
            <person name="Strausberg R.L."/>
            <person name="Venter J.C."/>
            <person name="Wilson R.K."/>
            <person name="Batzer M.A."/>
            <person name="Bustamante C.D."/>
            <person name="Eichler E.E."/>
            <person name="Hahn M.W."/>
            <person name="Hardison R.C."/>
            <person name="Makova K.D."/>
            <person name="Miller W."/>
            <person name="Milosavljevic A."/>
            <person name="Palermo R.E."/>
            <person name="Siepel A."/>
            <person name="Sikela J.M."/>
            <person name="Attaway T."/>
            <person name="Bell S."/>
            <person name="Bernard K.E."/>
            <person name="Buhay C.J."/>
            <person name="Chandrabose M.N."/>
            <person name="Dao M."/>
            <person name="Davis C."/>
            <person name="Delehaunty K.D."/>
            <person name="Ding Y."/>
            <person name="Dinh H.H."/>
            <person name="Dugan-Rocha S."/>
            <person name="Fulton L.A."/>
            <person name="Gabisi R.A."/>
            <person name="Garner T.T."/>
            <person name="Godfrey J."/>
            <person name="Hawes A.C."/>
            <person name="Hernandez J."/>
            <person name="Hines S."/>
            <person name="Holder M."/>
            <person name="Hume J."/>
            <person name="Jhangiani S.N."/>
            <person name="Joshi V."/>
            <person name="Khan Z.M."/>
            <person name="Kirkness E.F."/>
            <person name="Cree A."/>
            <person name="Fowler R.G."/>
            <person name="Lee S."/>
            <person name="Lewis L.R."/>
            <person name="Li Z."/>
            <person name="Liu Y.-S."/>
            <person name="Moore S.M."/>
            <person name="Muzny D."/>
            <person name="Nazareth L.V."/>
            <person name="Ngo D.N."/>
            <person name="Okwuonu G.O."/>
            <person name="Pai G."/>
            <person name="Parker D."/>
            <person name="Paul H.A."/>
            <person name="Pfannkoch C."/>
            <person name="Pohl C.S."/>
            <person name="Rogers Y.-H.C."/>
            <person name="Ruiz S.J."/>
            <person name="Sabo A."/>
            <person name="Santibanez J."/>
            <person name="Schneider B.W."/>
            <person name="Smith S.M."/>
            <person name="Sodergren E."/>
            <person name="Svatek A.F."/>
            <person name="Utterback T.R."/>
            <person name="Vattathil S."/>
            <person name="Warren W."/>
            <person name="White C.S."/>
            <person name="Chinwalla A.T."/>
            <person name="Feng Y."/>
            <person name="Halpern A.L."/>
            <person name="Hillier L.W."/>
            <person name="Huang X."/>
            <person name="Minx P."/>
            <person name="Nelson J.O."/>
            <person name="Pepin K.H."/>
            <person name="Qin X."/>
            <person name="Sutton G.G."/>
            <person name="Venter E."/>
            <person name="Walenz B.P."/>
            <person name="Wallis J.W."/>
            <person name="Worley K.C."/>
            <person name="Yang S.-P."/>
            <person name="Jones S.M."/>
            <person name="Marra M.A."/>
            <person name="Rocchi M."/>
            <person name="Schein J.E."/>
            <person name="Baertsch R."/>
            <person name="Clarke L."/>
            <person name="Csuros M."/>
            <person name="Glasscock J."/>
            <person name="Harris R.A."/>
            <person name="Havlak P."/>
            <person name="Jackson A.R."/>
            <person name="Jiang H."/>
            <person name="Liu Y."/>
            <person name="Messina D.N."/>
            <person name="Shen Y."/>
            <person name="Song H.X.-Z."/>
            <person name="Wylie T."/>
            <person name="Zhang L."/>
            <person name="Birney E."/>
            <person name="Han K."/>
            <person name="Konkel M.K."/>
            <person name="Lee J."/>
            <person name="Smit A.F.A."/>
            <person name="Ullmer B."/>
            <person name="Wang H."/>
            <person name="Xing J."/>
            <person name="Burhans R."/>
            <person name="Cheng Z."/>
            <person name="Karro J.E."/>
            <person name="Ma J."/>
            <person name="Raney B."/>
            <person name="She X."/>
            <person name="Cox M.J."/>
            <person name="Demuth J.P."/>
            <person name="Dumas L.J."/>
            <person name="Han S.-G."/>
            <person name="Hopkins J."/>
            <person name="Karimpour-Fard A."/>
            <person name="Kim Y.H."/>
            <person name="Pollack J.R."/>
            <person name="Vinar T."/>
            <person name="Addo-Quaye C."/>
            <person name="Degenhardt J."/>
            <person name="Denby A."/>
            <person name="Hubisz M.J."/>
            <person name="Indap A."/>
            <person name="Kosiol C."/>
            <person name="Lahn B.T."/>
            <person name="Lawson H.A."/>
            <person name="Marklein A."/>
            <person name="Nielsen R."/>
            <person name="Vallender E.J."/>
            <person name="Clark A.G."/>
            <person name="Ferguson B."/>
            <person name="Hernandez R.D."/>
            <person name="Hirani K."/>
            <person name="Kehrer-Sawatzki H."/>
            <person name="Kolb J."/>
            <person name="Patil S."/>
            <person name="Pu L.-L."/>
            <person name="Ren Y."/>
            <person name="Smith D.G."/>
            <person name="Wheeler D.A."/>
            <person name="Schenck I."/>
            <person name="Ball E.V."/>
            <person name="Chen R."/>
            <person name="Cooper D.N."/>
            <person name="Giardine B."/>
            <person name="Hsu F."/>
            <person name="Kent W.J."/>
            <person name="Lesk A."/>
            <person name="Nelson D.L."/>
            <person name="O'brien W.E."/>
            <person name="Pruefer K."/>
            <person name="Stenson P.D."/>
            <person name="Wallace J.C."/>
            <person name="Ke H."/>
            <person name="Liu X.-M."/>
            <person name="Wang P."/>
            <person name="Xiang A.P."/>
            <person name="Yang F."/>
            <person name="Barber G.P."/>
            <person name="Haussler D."/>
            <person name="Karolchik D."/>
            <person name="Kern A.D."/>
            <person name="Kuhn R.M."/>
            <person name="Smith K.E."/>
            <person name="Zwieg A.S."/>
        </authorList>
    </citation>
    <scope>NUCLEOTIDE SEQUENCE [LARGE SCALE GENOMIC DNA]</scope>
    <source>
        <strain evidence="2">17573</strain>
    </source>
</reference>
<dbReference type="PANTHER" id="PTHR12138:SF133">
    <property type="entry name" value="SECRETED PROTEIN"/>
    <property type="match status" value="1"/>
</dbReference>
<dbReference type="Ensembl" id="ENSMMUT00000079457.1">
    <property type="protein sequence ID" value="ENSMMUP00000064045.1"/>
    <property type="gene ID" value="ENSMMUG00000064116.1"/>
</dbReference>
<evidence type="ECO:0000313" key="2">
    <source>
        <dbReference type="Proteomes" id="UP000006718"/>
    </source>
</evidence>
<dbReference type="GeneTree" id="ENSGT01120000271815"/>
<dbReference type="PRINTS" id="PR02045">
    <property type="entry name" value="F138DOMAIN"/>
</dbReference>
<protein>
    <submittedName>
        <fullName evidence="1">Uncharacterized protein</fullName>
    </submittedName>
</protein>
<reference evidence="1" key="3">
    <citation type="submission" date="2025-08" db="UniProtKB">
        <authorList>
            <consortium name="Ensembl"/>
        </authorList>
    </citation>
    <scope>IDENTIFICATION</scope>
    <source>
        <strain evidence="1">17573</strain>
    </source>
</reference>
<dbReference type="Bgee" id="ENSMMUG00000064116">
    <property type="expression patterns" value="Expressed in cortex of kidney and 1 other cell type or tissue"/>
</dbReference>
<keyword evidence="2" id="KW-1185">Reference proteome</keyword>
<reference evidence="1" key="2">
    <citation type="submission" date="2019-01" db="EMBL/GenBank/DDBJ databases">
        <authorList>
            <person name="Graves T."/>
            <person name="Eichler E.E."/>
            <person name="Wilson R.K."/>
        </authorList>
    </citation>
    <scope>NUCLEOTIDE SEQUENCE [LARGE SCALE GENOMIC DNA]</scope>
    <source>
        <strain evidence="1">17573</strain>
    </source>
</reference>
<dbReference type="PANTHER" id="PTHR12138">
    <property type="entry name" value="PRIMATE-EXPANDED PROTEIN FAMILY"/>
    <property type="match status" value="1"/>
</dbReference>
<dbReference type="OMA" id="HRTQHTC"/>
<dbReference type="AlphaFoldDB" id="A0A5F7ZEK5"/>
<dbReference type="InParanoid" id="A0A5F7ZEK5"/>
<organism evidence="1 2">
    <name type="scientific">Macaca mulatta</name>
    <name type="common">Rhesus macaque</name>
    <dbReference type="NCBI Taxonomy" id="9544"/>
    <lineage>
        <taxon>Eukaryota</taxon>
        <taxon>Metazoa</taxon>
        <taxon>Chordata</taxon>
        <taxon>Craniata</taxon>
        <taxon>Vertebrata</taxon>
        <taxon>Euteleostomi</taxon>
        <taxon>Mammalia</taxon>
        <taxon>Eutheria</taxon>
        <taxon>Euarchontoglires</taxon>
        <taxon>Primates</taxon>
        <taxon>Haplorrhini</taxon>
        <taxon>Catarrhini</taxon>
        <taxon>Cercopithecidae</taxon>
        <taxon>Cercopithecinae</taxon>
        <taxon>Macaca</taxon>
    </lineage>
</organism>
<dbReference type="VEuPathDB" id="HostDB:ENSMMUG00000064116"/>
<sequence length="103" mass="10344">MISAHCNLCFLGSSNSPASASQVAGITGMCHHARLIFAILVEMKFHHVGQAGLELLTSSDLPASASQSAGITGVGCLAPASLSRTKVASSLPAPLPGSPMTLS</sequence>
<dbReference type="Proteomes" id="UP000006718">
    <property type="component" value="Chromosome 19"/>
</dbReference>
<dbReference type="STRING" id="9544.ENSMMUP00000064045"/>
<accession>A0A5F7ZEK5</accession>
<proteinExistence type="predicted"/>